<keyword evidence="15" id="KW-1185">Reference proteome</keyword>
<dbReference type="CDD" id="cd01672">
    <property type="entry name" value="TMPK"/>
    <property type="match status" value="1"/>
</dbReference>
<sequence length="226" mass="24430">MTQARRQRGAFITLEGGEGAGKSTQARLLAEALRGRGLDVVATREPGGSTGAEDIRTLLVTGEPGRWDPMTEALLHYAARRDHCRRVIAPALVGGRWVVCDRFADSTMAYQGYGHQLGRETIRRLDALVLDGFKPDLTVILDLPVEQGLARAGGRGGAEDRYERMDVAFHERLREGFLEIARRDRQRCAVVSAEGTPEEVHAAILAAVAERLPLPDAAAPAGDGPA</sequence>
<keyword evidence="8 12" id="KW-0067">ATP-binding</keyword>
<evidence type="ECO:0000256" key="4">
    <source>
        <dbReference type="ARBA" id="ARBA00022679"/>
    </source>
</evidence>
<evidence type="ECO:0000256" key="1">
    <source>
        <dbReference type="ARBA" id="ARBA00009776"/>
    </source>
</evidence>
<dbReference type="Proteomes" id="UP000219621">
    <property type="component" value="Unassembled WGS sequence"/>
</dbReference>
<dbReference type="GO" id="GO:0005524">
    <property type="term" value="F:ATP binding"/>
    <property type="evidence" value="ECO:0007669"/>
    <property type="project" value="UniProtKB-UniRule"/>
</dbReference>
<dbReference type="RefSeq" id="WP_097278913.1">
    <property type="nucleotide sequence ID" value="NZ_OCNJ01000003.1"/>
</dbReference>
<evidence type="ECO:0000256" key="2">
    <source>
        <dbReference type="ARBA" id="ARBA00012980"/>
    </source>
</evidence>
<dbReference type="InterPro" id="IPR039430">
    <property type="entry name" value="Thymidylate_kin-like_dom"/>
</dbReference>
<dbReference type="GO" id="GO:0006227">
    <property type="term" value="P:dUDP biosynthetic process"/>
    <property type="evidence" value="ECO:0007669"/>
    <property type="project" value="TreeGrafter"/>
</dbReference>
<comment type="function">
    <text evidence="11 12">Phosphorylation of dTMP to form dTDP in both de novo and salvage pathways of dTTP synthesis.</text>
</comment>
<dbReference type="OrthoDB" id="9774907at2"/>
<keyword evidence="5 12" id="KW-0545">Nucleotide biosynthesis</keyword>
<dbReference type="GO" id="GO:0005829">
    <property type="term" value="C:cytosol"/>
    <property type="evidence" value="ECO:0007669"/>
    <property type="project" value="TreeGrafter"/>
</dbReference>
<dbReference type="PROSITE" id="PS01331">
    <property type="entry name" value="THYMIDYLATE_KINASE"/>
    <property type="match status" value="1"/>
</dbReference>
<dbReference type="InterPro" id="IPR018094">
    <property type="entry name" value="Thymidylate_kinase"/>
</dbReference>
<dbReference type="GO" id="GO:0006235">
    <property type="term" value="P:dTTP biosynthetic process"/>
    <property type="evidence" value="ECO:0007669"/>
    <property type="project" value="UniProtKB-UniRule"/>
</dbReference>
<dbReference type="PANTHER" id="PTHR10344:SF4">
    <property type="entry name" value="UMP-CMP KINASE 2, MITOCHONDRIAL"/>
    <property type="match status" value="1"/>
</dbReference>
<evidence type="ECO:0000313" key="14">
    <source>
        <dbReference type="EMBL" id="SOD94284.1"/>
    </source>
</evidence>
<dbReference type="InterPro" id="IPR018095">
    <property type="entry name" value="Thymidylate_kin_CS"/>
</dbReference>
<evidence type="ECO:0000256" key="9">
    <source>
        <dbReference type="ARBA" id="ARBA00029962"/>
    </source>
</evidence>
<comment type="catalytic activity">
    <reaction evidence="10 12">
        <text>dTMP + ATP = dTDP + ADP</text>
        <dbReference type="Rhea" id="RHEA:13517"/>
        <dbReference type="ChEBI" id="CHEBI:30616"/>
        <dbReference type="ChEBI" id="CHEBI:58369"/>
        <dbReference type="ChEBI" id="CHEBI:63528"/>
        <dbReference type="ChEBI" id="CHEBI:456216"/>
        <dbReference type="EC" id="2.7.4.9"/>
    </reaction>
</comment>
<dbReference type="HAMAP" id="MF_00165">
    <property type="entry name" value="Thymidylate_kinase"/>
    <property type="match status" value="1"/>
</dbReference>
<keyword evidence="7 12" id="KW-0418">Kinase</keyword>
<dbReference type="InterPro" id="IPR027417">
    <property type="entry name" value="P-loop_NTPase"/>
</dbReference>
<dbReference type="GO" id="GO:0004798">
    <property type="term" value="F:dTMP kinase activity"/>
    <property type="evidence" value="ECO:0007669"/>
    <property type="project" value="UniProtKB-UniRule"/>
</dbReference>
<name>A0A286GH07_9PROT</name>
<proteinExistence type="inferred from homology"/>
<comment type="similarity">
    <text evidence="1 12">Belongs to the thymidylate kinase family.</text>
</comment>
<evidence type="ECO:0000256" key="7">
    <source>
        <dbReference type="ARBA" id="ARBA00022777"/>
    </source>
</evidence>
<evidence type="ECO:0000256" key="5">
    <source>
        <dbReference type="ARBA" id="ARBA00022727"/>
    </source>
</evidence>
<feature type="domain" description="Thymidylate kinase-like" evidence="13">
    <location>
        <begin position="14"/>
        <end position="204"/>
    </location>
</feature>
<evidence type="ECO:0000256" key="3">
    <source>
        <dbReference type="ARBA" id="ARBA00017144"/>
    </source>
</evidence>
<evidence type="ECO:0000259" key="13">
    <source>
        <dbReference type="Pfam" id="PF02223"/>
    </source>
</evidence>
<dbReference type="Gene3D" id="3.40.50.300">
    <property type="entry name" value="P-loop containing nucleotide triphosphate hydrolases"/>
    <property type="match status" value="1"/>
</dbReference>
<accession>A0A286GH07</accession>
<evidence type="ECO:0000256" key="11">
    <source>
        <dbReference type="ARBA" id="ARBA00057735"/>
    </source>
</evidence>
<dbReference type="SUPFAM" id="SSF52540">
    <property type="entry name" value="P-loop containing nucleoside triphosphate hydrolases"/>
    <property type="match status" value="1"/>
</dbReference>
<keyword evidence="4 12" id="KW-0808">Transferase</keyword>
<evidence type="ECO:0000256" key="8">
    <source>
        <dbReference type="ARBA" id="ARBA00022840"/>
    </source>
</evidence>
<evidence type="ECO:0000256" key="10">
    <source>
        <dbReference type="ARBA" id="ARBA00048743"/>
    </source>
</evidence>
<evidence type="ECO:0000256" key="6">
    <source>
        <dbReference type="ARBA" id="ARBA00022741"/>
    </source>
</evidence>
<evidence type="ECO:0000256" key="12">
    <source>
        <dbReference type="HAMAP-Rule" id="MF_00165"/>
    </source>
</evidence>
<dbReference type="NCBIfam" id="TIGR00041">
    <property type="entry name" value="DTMP_kinase"/>
    <property type="match status" value="1"/>
</dbReference>
<gene>
    <name evidence="12" type="primary">tmk</name>
    <name evidence="14" type="ORF">SAMN05421508_103447</name>
</gene>
<organism evidence="14 15">
    <name type="scientific">Caenispirillum bisanense</name>
    <dbReference type="NCBI Taxonomy" id="414052"/>
    <lineage>
        <taxon>Bacteria</taxon>
        <taxon>Pseudomonadati</taxon>
        <taxon>Pseudomonadota</taxon>
        <taxon>Alphaproteobacteria</taxon>
        <taxon>Rhodospirillales</taxon>
        <taxon>Novispirillaceae</taxon>
        <taxon>Caenispirillum</taxon>
    </lineage>
</organism>
<dbReference type="GO" id="GO:0006233">
    <property type="term" value="P:dTDP biosynthetic process"/>
    <property type="evidence" value="ECO:0007669"/>
    <property type="project" value="InterPro"/>
</dbReference>
<feature type="binding site" evidence="12">
    <location>
        <begin position="16"/>
        <end position="23"/>
    </location>
    <ligand>
        <name>ATP</name>
        <dbReference type="ChEBI" id="CHEBI:30616"/>
    </ligand>
</feature>
<dbReference type="Pfam" id="PF02223">
    <property type="entry name" value="Thymidylate_kin"/>
    <property type="match status" value="1"/>
</dbReference>
<protein>
    <recommendedName>
        <fullName evidence="3 12">Thymidylate kinase</fullName>
        <ecNumber evidence="2 12">2.7.4.9</ecNumber>
    </recommendedName>
    <alternativeName>
        <fullName evidence="9 12">dTMP kinase</fullName>
    </alternativeName>
</protein>
<dbReference type="PANTHER" id="PTHR10344">
    <property type="entry name" value="THYMIDYLATE KINASE"/>
    <property type="match status" value="1"/>
</dbReference>
<dbReference type="AlphaFoldDB" id="A0A286GH07"/>
<dbReference type="EC" id="2.7.4.9" evidence="2 12"/>
<dbReference type="FunFam" id="3.40.50.300:FF:000225">
    <property type="entry name" value="Thymidylate kinase"/>
    <property type="match status" value="1"/>
</dbReference>
<reference evidence="14 15" key="1">
    <citation type="submission" date="2017-09" db="EMBL/GenBank/DDBJ databases">
        <authorList>
            <person name="Ehlers B."/>
            <person name="Leendertz F.H."/>
        </authorList>
    </citation>
    <scope>NUCLEOTIDE SEQUENCE [LARGE SCALE GENOMIC DNA]</scope>
    <source>
        <strain evidence="14 15">USBA 140</strain>
    </source>
</reference>
<evidence type="ECO:0000313" key="15">
    <source>
        <dbReference type="Proteomes" id="UP000219621"/>
    </source>
</evidence>
<dbReference type="EMBL" id="OCNJ01000003">
    <property type="protein sequence ID" value="SOD94284.1"/>
    <property type="molecule type" value="Genomic_DNA"/>
</dbReference>
<keyword evidence="6 12" id="KW-0547">Nucleotide-binding</keyword>